<proteinExistence type="predicted"/>
<dbReference type="EMBL" id="JBBMFM010000159">
    <property type="protein sequence ID" value="MEQ2428200.1"/>
    <property type="molecule type" value="Genomic_DNA"/>
</dbReference>
<accession>A0ABV1DCU3</accession>
<sequence length="157" mass="17354">MDLVEAICEGDWDSVGNMLMDSYFDKIEAQLSPIEHVADYLSNIFHGFNVTLAQIGESYAGQDVDRFEAEPQDIEIPEADNAVDRHINDAAPDIQTGLDMETDDFDMDMKLSSQVESPRDFFADVEGITAGAESATTAEELEASWGHQTPFAQRAQT</sequence>
<gene>
    <name evidence="1" type="ORF">WMQ36_24885</name>
</gene>
<evidence type="ECO:0000313" key="1">
    <source>
        <dbReference type="EMBL" id="MEQ2428200.1"/>
    </source>
</evidence>
<dbReference type="Proteomes" id="UP001454086">
    <property type="component" value="Unassembled WGS sequence"/>
</dbReference>
<reference evidence="1 2" key="1">
    <citation type="submission" date="2024-03" db="EMBL/GenBank/DDBJ databases">
        <title>Human intestinal bacterial collection.</title>
        <authorList>
            <person name="Pauvert C."/>
            <person name="Hitch T.C.A."/>
            <person name="Clavel T."/>
        </authorList>
    </citation>
    <scope>NUCLEOTIDE SEQUENCE [LARGE SCALE GENOMIC DNA]</scope>
    <source>
        <strain evidence="1 2">CLA-SR-H021</strain>
    </source>
</reference>
<organism evidence="1 2">
    <name type="scientific">Enterocloster hominis</name>
    <name type="common">ex Hitch et al. 2024</name>
    <dbReference type="NCBI Taxonomy" id="1917870"/>
    <lineage>
        <taxon>Bacteria</taxon>
        <taxon>Bacillati</taxon>
        <taxon>Bacillota</taxon>
        <taxon>Clostridia</taxon>
        <taxon>Lachnospirales</taxon>
        <taxon>Lachnospiraceae</taxon>
        <taxon>Enterocloster</taxon>
    </lineage>
</organism>
<evidence type="ECO:0000313" key="2">
    <source>
        <dbReference type="Proteomes" id="UP001454086"/>
    </source>
</evidence>
<comment type="caution">
    <text evidence="1">The sequence shown here is derived from an EMBL/GenBank/DDBJ whole genome shotgun (WGS) entry which is preliminary data.</text>
</comment>
<name>A0ABV1DCU3_9FIRM</name>
<protein>
    <submittedName>
        <fullName evidence="1">Uncharacterized protein</fullName>
    </submittedName>
</protein>
<keyword evidence="2" id="KW-1185">Reference proteome</keyword>
<dbReference type="RefSeq" id="WP_349118674.1">
    <property type="nucleotide sequence ID" value="NZ_JBBMFM010000159.1"/>
</dbReference>